<dbReference type="GO" id="GO:0033116">
    <property type="term" value="C:endoplasmic reticulum-Golgi intermediate compartment membrane"/>
    <property type="evidence" value="ECO:0007669"/>
    <property type="project" value="UniProtKB-SubCell"/>
</dbReference>
<protein>
    <submittedName>
        <fullName evidence="10 11">Endoplasmic reticulum-Golgi intermediate compartment protein 1</fullName>
    </submittedName>
</protein>
<dbReference type="InterPro" id="IPR039542">
    <property type="entry name" value="Erv_N"/>
</dbReference>
<evidence type="ECO:0000259" key="8">
    <source>
        <dbReference type="Pfam" id="PF13850"/>
    </source>
</evidence>
<evidence type="ECO:0000313" key="11">
    <source>
        <dbReference type="WBParaSite" id="MBELARI_LOCUS20905"/>
    </source>
</evidence>
<evidence type="ECO:0000256" key="2">
    <source>
        <dbReference type="ARBA" id="ARBA00005648"/>
    </source>
</evidence>
<evidence type="ECO:0000256" key="3">
    <source>
        <dbReference type="ARBA" id="ARBA00022692"/>
    </source>
</evidence>
<feature type="domain" description="Endoplasmic reticulum vesicle transporter N-terminal" evidence="8">
    <location>
        <begin position="4"/>
        <end position="94"/>
    </location>
</feature>
<dbReference type="GO" id="GO:0006888">
    <property type="term" value="P:endoplasmic reticulum to Golgi vesicle-mediated transport"/>
    <property type="evidence" value="ECO:0007669"/>
    <property type="project" value="TreeGrafter"/>
</dbReference>
<keyword evidence="9" id="KW-1185">Reference proteome</keyword>
<dbReference type="Proteomes" id="UP000887575">
    <property type="component" value="Unassembled WGS sequence"/>
</dbReference>
<evidence type="ECO:0000256" key="5">
    <source>
        <dbReference type="ARBA" id="ARBA00023136"/>
    </source>
</evidence>
<name>A0AAF3EVA6_9BILA</name>
<organism evidence="9 10">
    <name type="scientific">Mesorhabditis belari</name>
    <dbReference type="NCBI Taxonomy" id="2138241"/>
    <lineage>
        <taxon>Eukaryota</taxon>
        <taxon>Metazoa</taxon>
        <taxon>Ecdysozoa</taxon>
        <taxon>Nematoda</taxon>
        <taxon>Chromadorea</taxon>
        <taxon>Rhabditida</taxon>
        <taxon>Rhabditina</taxon>
        <taxon>Rhabditomorpha</taxon>
        <taxon>Rhabditoidea</taxon>
        <taxon>Rhabditidae</taxon>
        <taxon>Mesorhabditinae</taxon>
        <taxon>Mesorhabditis</taxon>
    </lineage>
</organism>
<feature type="transmembrane region" description="Helical" evidence="6">
    <location>
        <begin position="20"/>
        <end position="40"/>
    </location>
</feature>
<evidence type="ECO:0000259" key="7">
    <source>
        <dbReference type="Pfam" id="PF07970"/>
    </source>
</evidence>
<keyword evidence="5 6" id="KW-0472">Membrane</keyword>
<sequence length="288" mass="32827">MFDIRRFDIYRKIPKDLTQPTTAGAVISILCVLFITFMLFNDLLAYIKIDVKDEIFVDDPGREGKIDVQINVSFPYIECKYLGVDIQDENGRHEVGFVDQTKRIAILDGNGCRFESEFEINKVPGNFHLSTHSAQEQPSDPDMRHLIHSLTFGDDVTSKSLKGSYDPLSGRDRTGHGQGLNTHEYILKIVPSVYQDIDGGVVNSYQYTYGHKEYLSYHHSGRVIPAVWFKYELQPITVRRTEYRQSFYTFLTSVCAVVGGTFTVAGIIDSTFFTIHEMIKKQQLGKLT</sequence>
<dbReference type="WBParaSite" id="MBELARI_LOCUS18">
    <property type="protein sequence ID" value="MBELARI_LOCUS18"/>
    <property type="gene ID" value="MBELARI_LOCUS18"/>
</dbReference>
<dbReference type="AlphaFoldDB" id="A0AAF3EVA6"/>
<dbReference type="WBParaSite" id="MBELARI_LOCUS20905">
    <property type="protein sequence ID" value="MBELARI_LOCUS20905"/>
    <property type="gene ID" value="MBELARI_LOCUS20905"/>
</dbReference>
<proteinExistence type="inferred from homology"/>
<dbReference type="Pfam" id="PF13850">
    <property type="entry name" value="ERGIC_N"/>
    <property type="match status" value="1"/>
</dbReference>
<evidence type="ECO:0000256" key="6">
    <source>
        <dbReference type="SAM" id="Phobius"/>
    </source>
</evidence>
<comment type="similarity">
    <text evidence="2">Belongs to the ERGIC family.</text>
</comment>
<dbReference type="PANTHER" id="PTHR10984">
    <property type="entry name" value="ENDOPLASMIC RETICULUM-GOLGI INTERMEDIATE COMPARTMENT PROTEIN"/>
    <property type="match status" value="1"/>
</dbReference>
<dbReference type="GO" id="GO:0006890">
    <property type="term" value="P:retrograde vesicle-mediated transport, Golgi to endoplasmic reticulum"/>
    <property type="evidence" value="ECO:0007669"/>
    <property type="project" value="TreeGrafter"/>
</dbReference>
<dbReference type="GO" id="GO:0005789">
    <property type="term" value="C:endoplasmic reticulum membrane"/>
    <property type="evidence" value="ECO:0007669"/>
    <property type="project" value="TreeGrafter"/>
</dbReference>
<reference evidence="10 11" key="1">
    <citation type="submission" date="2024-02" db="UniProtKB">
        <authorList>
            <consortium name="WormBaseParasite"/>
        </authorList>
    </citation>
    <scope>IDENTIFICATION</scope>
</reference>
<feature type="domain" description="Endoplasmic reticulum vesicle transporter C-terminal" evidence="7">
    <location>
        <begin position="108"/>
        <end position="269"/>
    </location>
</feature>
<feature type="transmembrane region" description="Helical" evidence="6">
    <location>
        <begin position="247"/>
        <end position="268"/>
    </location>
</feature>
<dbReference type="GO" id="GO:0030134">
    <property type="term" value="C:COPII-coated ER to Golgi transport vesicle"/>
    <property type="evidence" value="ECO:0007669"/>
    <property type="project" value="TreeGrafter"/>
</dbReference>
<dbReference type="InterPro" id="IPR012936">
    <property type="entry name" value="Erv_C"/>
</dbReference>
<evidence type="ECO:0000313" key="10">
    <source>
        <dbReference type="WBParaSite" id="MBELARI_LOCUS18"/>
    </source>
</evidence>
<comment type="subcellular location">
    <subcellularLocation>
        <location evidence="1">Endoplasmic reticulum-Golgi intermediate compartment membrane</location>
        <topology evidence="1">Multi-pass membrane protein</topology>
    </subcellularLocation>
</comment>
<accession>A0AAF3EVA6</accession>
<evidence type="ECO:0000256" key="1">
    <source>
        <dbReference type="ARBA" id="ARBA00004457"/>
    </source>
</evidence>
<dbReference type="InterPro" id="IPR045888">
    <property type="entry name" value="Erv"/>
</dbReference>
<evidence type="ECO:0000313" key="9">
    <source>
        <dbReference type="Proteomes" id="UP000887575"/>
    </source>
</evidence>
<keyword evidence="4 6" id="KW-1133">Transmembrane helix</keyword>
<keyword evidence="3 6" id="KW-0812">Transmembrane</keyword>
<dbReference type="PANTHER" id="PTHR10984:SF36">
    <property type="entry name" value="ENDOPLASMIC RETICULUM-GOLGI INTERMEDIATE COMPARTMENT PROTEIN 1"/>
    <property type="match status" value="1"/>
</dbReference>
<evidence type="ECO:0000256" key="4">
    <source>
        <dbReference type="ARBA" id="ARBA00022989"/>
    </source>
</evidence>
<dbReference type="GO" id="GO:0000139">
    <property type="term" value="C:Golgi membrane"/>
    <property type="evidence" value="ECO:0007669"/>
    <property type="project" value="TreeGrafter"/>
</dbReference>
<dbReference type="Pfam" id="PF07970">
    <property type="entry name" value="COPIIcoated_ERV"/>
    <property type="match status" value="1"/>
</dbReference>